<evidence type="ECO:0000313" key="2">
    <source>
        <dbReference type="RefSeq" id="XP_010242901.1"/>
    </source>
</evidence>
<dbReference type="GeneID" id="104587128"/>
<dbReference type="PANTHER" id="PTHR47481">
    <property type="match status" value="1"/>
</dbReference>
<dbReference type="InParanoid" id="A0A1U7Z5Z4"/>
<evidence type="ECO:0000313" key="1">
    <source>
        <dbReference type="Proteomes" id="UP000189703"/>
    </source>
</evidence>
<dbReference type="OrthoDB" id="1912561at2759"/>
<proteinExistence type="predicted"/>
<dbReference type="OMA" id="NSHESCP"/>
<dbReference type="PANTHER" id="PTHR47481:SF22">
    <property type="entry name" value="RETROTRANSPOSON GAG DOMAIN-CONTAINING PROTEIN"/>
    <property type="match status" value="1"/>
</dbReference>
<accession>A0A1U7Z5Z4</accession>
<reference evidence="2" key="1">
    <citation type="submission" date="2025-08" db="UniProtKB">
        <authorList>
            <consortium name="RefSeq"/>
        </authorList>
    </citation>
    <scope>IDENTIFICATION</scope>
</reference>
<name>A0A1U7Z5Z4_NELNU</name>
<dbReference type="KEGG" id="nnu:104587128"/>
<gene>
    <name evidence="2" type="primary">LOC104587128</name>
</gene>
<keyword evidence="1" id="KW-1185">Reference proteome</keyword>
<dbReference type="eggNOG" id="KOG0017">
    <property type="taxonomic scope" value="Eukaryota"/>
</dbReference>
<sequence length="252" mass="28091">MYDEDSCTHSTLKNQHKFKSKNSSKSSRAQVVNLFCNSIMSTVSASSGAIEAGVTTVFVATLKGFKDMGYVDGTIQCPPKTIEKDSTYTMNPDFILWEQQDQLLLSWILASLSEGVLAQVIGYTISRSVWNALSRLFASKSKSCVMQHRFELTHLKKMNRSMADYLENDRLISDSFTSVGEIVTDSELIQFVLGGLGLDYESLVTTLLLKGEDLSFDGIHAILLNHEIRMQHTRSLFDPISPQANVAMQKQS</sequence>
<protein>
    <submittedName>
        <fullName evidence="2">Uncharacterized protein LOC104587128</fullName>
    </submittedName>
</protein>
<dbReference type="Pfam" id="PF14223">
    <property type="entry name" value="Retrotran_gag_2"/>
    <property type="match status" value="1"/>
</dbReference>
<organism evidence="1 2">
    <name type="scientific">Nelumbo nucifera</name>
    <name type="common">Sacred lotus</name>
    <dbReference type="NCBI Taxonomy" id="4432"/>
    <lineage>
        <taxon>Eukaryota</taxon>
        <taxon>Viridiplantae</taxon>
        <taxon>Streptophyta</taxon>
        <taxon>Embryophyta</taxon>
        <taxon>Tracheophyta</taxon>
        <taxon>Spermatophyta</taxon>
        <taxon>Magnoliopsida</taxon>
        <taxon>Proteales</taxon>
        <taxon>Nelumbonaceae</taxon>
        <taxon>Nelumbo</taxon>
    </lineage>
</organism>
<dbReference type="RefSeq" id="XP_010242901.1">
    <property type="nucleotide sequence ID" value="XM_010244599.1"/>
</dbReference>
<dbReference type="Proteomes" id="UP000189703">
    <property type="component" value="Unplaced"/>
</dbReference>
<dbReference type="AlphaFoldDB" id="A0A1U7Z5Z4"/>